<evidence type="ECO:0000313" key="2">
    <source>
        <dbReference type="EMBL" id="MFH5231878.1"/>
    </source>
</evidence>
<feature type="transmembrane region" description="Helical" evidence="1">
    <location>
        <begin position="110"/>
        <end position="129"/>
    </location>
</feature>
<evidence type="ECO:0000313" key="3">
    <source>
        <dbReference type="EMBL" id="MFH5242287.1"/>
    </source>
</evidence>
<keyword evidence="1" id="KW-0472">Membrane</keyword>
<gene>
    <name evidence="3" type="ORF">ACHIPV_10370</name>
    <name evidence="2" type="ORF">ACHIRB_25395</name>
</gene>
<accession>A0ABW7KC39</accession>
<evidence type="ECO:0000313" key="5">
    <source>
        <dbReference type="Proteomes" id="UP001609219"/>
    </source>
</evidence>
<sequence>MTAPLTNPLDIIAREVTESVTARVLGEVEARVADAVQAAQAEALQRIDELLAPVELEPVIEAVPPAKDAKSRALRTIVQGGIATVLVAIFTALATAFNGGGVDLTSGEDWKVIAGTVSGAAIMAGAAYVQRIVNPPKG</sequence>
<dbReference type="RefSeq" id="WP_395124296.1">
    <property type="nucleotide sequence ID" value="NZ_JBIMSN010000126.1"/>
</dbReference>
<dbReference type="EMBL" id="JBIMSN010000126">
    <property type="protein sequence ID" value="MFH5231878.1"/>
    <property type="molecule type" value="Genomic_DNA"/>
</dbReference>
<keyword evidence="5" id="KW-1185">Reference proteome</keyword>
<evidence type="ECO:0000313" key="4">
    <source>
        <dbReference type="Proteomes" id="UP001609176"/>
    </source>
</evidence>
<comment type="caution">
    <text evidence="2">The sequence shown here is derived from an EMBL/GenBank/DDBJ whole genome shotgun (WGS) entry which is preliminary data.</text>
</comment>
<evidence type="ECO:0000256" key="1">
    <source>
        <dbReference type="SAM" id="Phobius"/>
    </source>
</evidence>
<proteinExistence type="predicted"/>
<dbReference type="EMBL" id="JBIMSP010000012">
    <property type="protein sequence ID" value="MFH5242287.1"/>
    <property type="molecule type" value="Genomic_DNA"/>
</dbReference>
<feature type="transmembrane region" description="Helical" evidence="1">
    <location>
        <begin position="77"/>
        <end position="98"/>
    </location>
</feature>
<name>A0ABW7KC39_9NOCA</name>
<keyword evidence="1" id="KW-1133">Transmembrane helix</keyword>
<dbReference type="Proteomes" id="UP001609219">
    <property type="component" value="Unassembled WGS sequence"/>
</dbReference>
<dbReference type="Proteomes" id="UP001609176">
    <property type="component" value="Unassembled WGS sequence"/>
</dbReference>
<keyword evidence="1" id="KW-0812">Transmembrane</keyword>
<protein>
    <submittedName>
        <fullName evidence="2">Uncharacterized protein</fullName>
    </submittedName>
</protein>
<organism evidence="2 5">
    <name type="scientific">Antrihabitans spumae</name>
    <dbReference type="NCBI Taxonomy" id="3373370"/>
    <lineage>
        <taxon>Bacteria</taxon>
        <taxon>Bacillati</taxon>
        <taxon>Actinomycetota</taxon>
        <taxon>Actinomycetes</taxon>
        <taxon>Mycobacteriales</taxon>
        <taxon>Nocardiaceae</taxon>
        <taxon>Antrihabitans</taxon>
    </lineage>
</organism>
<reference evidence="4 5" key="1">
    <citation type="submission" date="2024-10" db="EMBL/GenBank/DDBJ databases">
        <authorList>
            <person name="Riesco R."/>
        </authorList>
    </citation>
    <scope>NUCLEOTIDE SEQUENCE [LARGE SCALE GENOMIC DNA]</scope>
    <source>
        <strain evidence="3 4">NCIMB 15448</strain>
        <strain evidence="2 5">NCIMB 15450</strain>
    </source>
</reference>